<dbReference type="RefSeq" id="WP_019256227.1">
    <property type="nucleotide sequence ID" value="NZ_JANUQO010000034.1"/>
</dbReference>
<protein>
    <submittedName>
        <fullName evidence="1">Uncharacterized protein</fullName>
    </submittedName>
</protein>
<dbReference type="Proteomes" id="UP001272137">
    <property type="component" value="Unassembled WGS sequence"/>
</dbReference>
<dbReference type="AlphaFoldDB" id="A0AAW9CVW5"/>
<reference evidence="1" key="1">
    <citation type="submission" date="2018-08" db="EMBL/GenBank/DDBJ databases">
        <title>Identification of Burkholderia cepacia strains that express a Burkholderia pseudomallei-like capsular polysaccharide.</title>
        <authorList>
            <person name="Burtnick M.N."/>
            <person name="Vongsouvath M."/>
            <person name="Newton P."/>
            <person name="Wuthiekanun V."/>
            <person name="Limmathurotsakul D."/>
            <person name="Brett P.J."/>
            <person name="Chantratita N."/>
            <person name="Dance D.A."/>
        </authorList>
    </citation>
    <scope>NUCLEOTIDE SEQUENCE</scope>
    <source>
        <strain evidence="1">SBXCC001</strain>
    </source>
</reference>
<comment type="caution">
    <text evidence="1">The sequence shown here is derived from an EMBL/GenBank/DDBJ whole genome shotgun (WGS) entry which is preliminary data.</text>
</comment>
<organism evidence="1 2">
    <name type="scientific">Burkholderia thailandensis</name>
    <dbReference type="NCBI Taxonomy" id="57975"/>
    <lineage>
        <taxon>Bacteria</taxon>
        <taxon>Pseudomonadati</taxon>
        <taxon>Pseudomonadota</taxon>
        <taxon>Betaproteobacteria</taxon>
        <taxon>Burkholderiales</taxon>
        <taxon>Burkholderiaceae</taxon>
        <taxon>Burkholderia</taxon>
        <taxon>pseudomallei group</taxon>
    </lineage>
</organism>
<dbReference type="EMBL" id="QXCT01000002">
    <property type="protein sequence ID" value="MDW9254805.1"/>
    <property type="molecule type" value="Genomic_DNA"/>
</dbReference>
<evidence type="ECO:0000313" key="2">
    <source>
        <dbReference type="Proteomes" id="UP001272137"/>
    </source>
</evidence>
<name>A0AAW9CVW5_BURTH</name>
<proteinExistence type="predicted"/>
<accession>A0AAW9CVW5</accession>
<gene>
    <name evidence="1" type="ORF">C7S16_3702</name>
</gene>
<sequence>MRAPLSALELRAAWSSLRMVGDLDTAPPAVRLAVESAARAMQNREHARLRRSFDAKRCAANDTDD</sequence>
<evidence type="ECO:0000313" key="1">
    <source>
        <dbReference type="EMBL" id="MDW9254805.1"/>
    </source>
</evidence>